<dbReference type="OrthoDB" id="5185521at2"/>
<protein>
    <submittedName>
        <fullName evidence="3">Uncharacterized protein</fullName>
    </submittedName>
</protein>
<feature type="transmembrane region" description="Helical" evidence="2">
    <location>
        <begin position="118"/>
        <end position="138"/>
    </location>
</feature>
<feature type="transmembrane region" description="Helical" evidence="2">
    <location>
        <begin position="187"/>
        <end position="211"/>
    </location>
</feature>
<keyword evidence="2" id="KW-0812">Transmembrane</keyword>
<dbReference type="PATRIC" id="fig|2033.6.peg.3096"/>
<dbReference type="AlphaFoldDB" id="A0A147F216"/>
<feature type="compositionally biased region" description="Low complexity" evidence="1">
    <location>
        <begin position="352"/>
        <end position="364"/>
    </location>
</feature>
<dbReference type="EMBL" id="LDRT01000006">
    <property type="protein sequence ID" value="KTR96657.1"/>
    <property type="molecule type" value="Genomic_DNA"/>
</dbReference>
<dbReference type="RefSeq" id="WP_058622289.1">
    <property type="nucleotide sequence ID" value="NZ_LDRT01000006.1"/>
</dbReference>
<organism evidence="3 4">
    <name type="scientific">Microbacterium testaceum</name>
    <name type="common">Aureobacterium testaceum</name>
    <name type="synonym">Brevibacterium testaceum</name>
    <dbReference type="NCBI Taxonomy" id="2033"/>
    <lineage>
        <taxon>Bacteria</taxon>
        <taxon>Bacillati</taxon>
        <taxon>Actinomycetota</taxon>
        <taxon>Actinomycetes</taxon>
        <taxon>Micrococcales</taxon>
        <taxon>Microbacteriaceae</taxon>
        <taxon>Microbacterium</taxon>
    </lineage>
</organism>
<evidence type="ECO:0000256" key="2">
    <source>
        <dbReference type="SAM" id="Phobius"/>
    </source>
</evidence>
<feature type="region of interest" description="Disordered" evidence="1">
    <location>
        <begin position="331"/>
        <end position="375"/>
    </location>
</feature>
<feature type="transmembrane region" description="Helical" evidence="2">
    <location>
        <begin position="158"/>
        <end position="175"/>
    </location>
</feature>
<evidence type="ECO:0000313" key="4">
    <source>
        <dbReference type="Proteomes" id="UP000075025"/>
    </source>
</evidence>
<accession>A0A147F216</accession>
<proteinExistence type="predicted"/>
<keyword evidence="2" id="KW-1133">Transmembrane helix</keyword>
<dbReference type="Proteomes" id="UP000075025">
    <property type="component" value="Unassembled WGS sequence"/>
</dbReference>
<evidence type="ECO:0000256" key="1">
    <source>
        <dbReference type="SAM" id="MobiDB-lite"/>
    </source>
</evidence>
<sequence>MITTPVHDGIRAFAAAVRTHLDDLPADDVDDLLDGLEADLSDQAAEAGDAFTLPDAATYAAELRAAAGLPERDANAGTPQKTSLIQRAQQRWQRLGESLAANPAGAWLLDLLSAVRPVWWLVRAAVWYVAVFLLMLVFSPFTTIGGALSPALVLTRNPGAWLLLLGAVLLSVQWGRGRWLPRRWLHGLAAIANIGAIVLLPFFLAIGSSALTQAVTREDTPSAYVPPGLSLDGERVRNIFAFDAEGNAIPLVQLYTQDGTPLTTVGRDLGETYDSYFYGGGGPVPVPYLVPGGSEAWNVFPLREIPAGQDPTWTNPGSDVAKARDTTFPFLKVQPLPDAAAPTPGASPTPAGPSSDATPAATQPAPTPTEAGVTP</sequence>
<comment type="caution">
    <text evidence="3">The sequence shown here is derived from an EMBL/GenBank/DDBJ whole genome shotgun (WGS) entry which is preliminary data.</text>
</comment>
<evidence type="ECO:0000313" key="3">
    <source>
        <dbReference type="EMBL" id="KTR96657.1"/>
    </source>
</evidence>
<keyword evidence="2" id="KW-0472">Membrane</keyword>
<name>A0A147F216_MICTE</name>
<reference evidence="3 4" key="1">
    <citation type="journal article" date="2016" name="Front. Microbiol.">
        <title>Genomic Resource of Rice Seed Associated Bacteria.</title>
        <authorList>
            <person name="Midha S."/>
            <person name="Bansal K."/>
            <person name="Sharma S."/>
            <person name="Kumar N."/>
            <person name="Patil P.P."/>
            <person name="Chaudhry V."/>
            <person name="Patil P.B."/>
        </authorList>
    </citation>
    <scope>NUCLEOTIDE SEQUENCE [LARGE SCALE GENOMIC DNA]</scope>
    <source>
        <strain evidence="3 4">NS220</strain>
    </source>
</reference>
<gene>
    <name evidence="3" type="ORF">NS220_01210</name>
</gene>